<keyword evidence="9" id="KW-1185">Reference proteome</keyword>
<evidence type="ECO:0000256" key="3">
    <source>
        <dbReference type="ARBA" id="ARBA00022737"/>
    </source>
</evidence>
<evidence type="ECO:0000256" key="2">
    <source>
        <dbReference type="ARBA" id="ARBA00010225"/>
    </source>
</evidence>
<dbReference type="Pfam" id="PF12755">
    <property type="entry name" value="Vac14_Fab1_bd"/>
    <property type="match status" value="1"/>
</dbReference>
<organism evidence="8 9">
    <name type="scientific">Lactuca sativa</name>
    <name type="common">Garden lettuce</name>
    <dbReference type="NCBI Taxonomy" id="4236"/>
    <lineage>
        <taxon>Eukaryota</taxon>
        <taxon>Viridiplantae</taxon>
        <taxon>Streptophyta</taxon>
        <taxon>Embryophyta</taxon>
        <taxon>Tracheophyta</taxon>
        <taxon>Spermatophyta</taxon>
        <taxon>Magnoliopsida</taxon>
        <taxon>eudicotyledons</taxon>
        <taxon>Gunneridae</taxon>
        <taxon>Pentapetalae</taxon>
        <taxon>asterids</taxon>
        <taxon>campanulids</taxon>
        <taxon>Asterales</taxon>
        <taxon>Asteraceae</taxon>
        <taxon>Cichorioideae</taxon>
        <taxon>Cichorieae</taxon>
        <taxon>Lactucinae</taxon>
        <taxon>Lactuca</taxon>
    </lineage>
</organism>
<dbReference type="SUPFAM" id="SSF48371">
    <property type="entry name" value="ARM repeat"/>
    <property type="match status" value="1"/>
</dbReference>
<dbReference type="FunFam" id="1.25.10.10:FF:000411">
    <property type="entry name" value="protein VAC14 homolog"/>
    <property type="match status" value="1"/>
</dbReference>
<dbReference type="Gene3D" id="1.25.10.10">
    <property type="entry name" value="Leucine-rich Repeat Variant"/>
    <property type="match status" value="2"/>
</dbReference>
<keyword evidence="3" id="KW-0677">Repeat</keyword>
<dbReference type="InterPro" id="IPR021133">
    <property type="entry name" value="HEAT_type_2"/>
</dbReference>
<dbReference type="InterPro" id="IPR026825">
    <property type="entry name" value="Vac14"/>
</dbReference>
<dbReference type="InterPro" id="IPR021841">
    <property type="entry name" value="VAC14_Fig4p-bd"/>
</dbReference>
<reference evidence="8 9" key="1">
    <citation type="journal article" date="2017" name="Nat. Commun.">
        <title>Genome assembly with in vitro proximity ligation data and whole-genome triplication in lettuce.</title>
        <authorList>
            <person name="Reyes-Chin-Wo S."/>
            <person name="Wang Z."/>
            <person name="Yang X."/>
            <person name="Kozik A."/>
            <person name="Arikit S."/>
            <person name="Song C."/>
            <person name="Xia L."/>
            <person name="Froenicke L."/>
            <person name="Lavelle D.O."/>
            <person name="Truco M.J."/>
            <person name="Xia R."/>
            <person name="Zhu S."/>
            <person name="Xu C."/>
            <person name="Xu H."/>
            <person name="Xu X."/>
            <person name="Cox K."/>
            <person name="Korf I."/>
            <person name="Meyers B.C."/>
            <person name="Michelmore R.W."/>
        </authorList>
    </citation>
    <scope>NUCLEOTIDE SEQUENCE [LARGE SCALE GENOMIC DNA]</scope>
    <source>
        <strain evidence="9">cv. Salinas</strain>
        <tissue evidence="8">Seedlings</tissue>
    </source>
</reference>
<gene>
    <name evidence="8" type="ORF">LSAT_V11C300123060</name>
</gene>
<proteinExistence type="inferred from homology"/>
<evidence type="ECO:0000256" key="4">
    <source>
        <dbReference type="ARBA" id="ARBA00023136"/>
    </source>
</evidence>
<dbReference type="GO" id="GO:0010008">
    <property type="term" value="C:endosome membrane"/>
    <property type="evidence" value="ECO:0000318"/>
    <property type="project" value="GO_Central"/>
</dbReference>
<evidence type="ECO:0000256" key="6">
    <source>
        <dbReference type="SAM" id="MobiDB-lite"/>
    </source>
</evidence>
<evidence type="ECO:0000313" key="8">
    <source>
        <dbReference type="EMBL" id="KAJ0215181.1"/>
    </source>
</evidence>
<evidence type="ECO:0000313" key="9">
    <source>
        <dbReference type="Proteomes" id="UP000235145"/>
    </source>
</evidence>
<accession>A0A9R1XJ86</accession>
<dbReference type="PANTHER" id="PTHR16023:SF0">
    <property type="entry name" value="PROTEIN VAC14 HOMOLOG"/>
    <property type="match status" value="1"/>
</dbReference>
<name>A0A9R1XJ86_LACSA</name>
<feature type="compositionally biased region" description="Basic residues" evidence="6">
    <location>
        <begin position="698"/>
        <end position="707"/>
    </location>
</feature>
<sequence length="758" mass="85873">MADALSAIPAAVLRNLSDKLYEKRKNAALEVEGIVKQLTAAGDHDKITAVINLLTHEYTYSPQANHRKGGLIGLAAATVGLSAEAAQHLEQILPPVINSFSDQDSRVRYYACEALYNIAKVVRGEFIFHFNKIFDALCKLSADSDPNVQSAAHLLDRLDIVTESDQFSIEEFIPLLRERMNVLNPYVRQFLVGWITVLDSVPDIDMLGFLPDFLDGLFNMLSDSSHEIRQQADSALSEFLQEIKNSPVTLLQEICHQISQLYYFLTKLHFWPLKGITVLLLKSVDYGRMAEILVQRAASADEFTRWTAITWINEFVKLGGDQLVPYYADILGAILPCIADKEEKIRVVARETNEELRAIKAAPAEGFDVGAILDIARRQLSNEHEATRIESLHWISTLLNRHRQEVLSFLNDIFDTLLKSLSDPSDQVVLLVLEVHAAIAKDQHNFRQLVIFLVQKFRTDHALLERRGALIIRRLCVLLDAERVYRELSKILEGEADLDFASTMVQALNLILLTSSELSDLRDLLKQSLVNAAGKDFFLSLYASWSHSSMAIISLCLLAQAYQHASSVIQSLTEEDINVRFLVQLDKLIHLLETPIFAYLRLQLLEPGRYIWLLKSLYGLLMLLPQQSAAFKILRTRLKTVPSYSFNKESRNPSTLSQDFNNMNMNMNEEEDSSSHNMNMSNNGINFASWLQRFQQKQHQHRLHSKTQARSFSRNISISSKEVKEAEKAEEVRGPTPELNRPPVSRSSRKSGPGQLHL</sequence>
<dbReference type="InterPro" id="IPR011989">
    <property type="entry name" value="ARM-like"/>
</dbReference>
<dbReference type="AlphaFoldDB" id="A0A9R1XJ86"/>
<feature type="domain" description="Vacuolar protein 14 C-terminal Fig4-binding" evidence="7">
    <location>
        <begin position="462"/>
        <end position="641"/>
    </location>
</feature>
<comment type="caution">
    <text evidence="8">The sequence shown here is derived from an EMBL/GenBank/DDBJ whole genome shotgun (WGS) entry which is preliminary data.</text>
</comment>
<dbReference type="InterPro" id="IPR016024">
    <property type="entry name" value="ARM-type_fold"/>
</dbReference>
<keyword evidence="4" id="KW-0472">Membrane</keyword>
<dbReference type="GO" id="GO:0006661">
    <property type="term" value="P:phosphatidylinositol biosynthetic process"/>
    <property type="evidence" value="ECO:0000318"/>
    <property type="project" value="GO_Central"/>
</dbReference>
<feature type="repeat" description="HEAT" evidence="5">
    <location>
        <begin position="92"/>
        <end position="127"/>
    </location>
</feature>
<dbReference type="Pfam" id="PF11916">
    <property type="entry name" value="Vac14_Fig4_bd"/>
    <property type="match status" value="1"/>
</dbReference>
<dbReference type="PANTHER" id="PTHR16023">
    <property type="entry name" value="TAX1 BINDING PROTEIN-RELATED"/>
    <property type="match status" value="1"/>
</dbReference>
<dbReference type="EMBL" id="NBSK02000003">
    <property type="protein sequence ID" value="KAJ0215181.1"/>
    <property type="molecule type" value="Genomic_DNA"/>
</dbReference>
<feature type="region of interest" description="Disordered" evidence="6">
    <location>
        <begin position="698"/>
        <end position="758"/>
    </location>
</feature>
<comment type="similarity">
    <text evidence="2">Belongs to the VAC14 family.</text>
</comment>
<dbReference type="FunFam" id="1.25.10.10:FF:001082">
    <property type="entry name" value="ARM repeat superfamily protein"/>
    <property type="match status" value="1"/>
</dbReference>
<dbReference type="PROSITE" id="PS50077">
    <property type="entry name" value="HEAT_REPEAT"/>
    <property type="match status" value="1"/>
</dbReference>
<dbReference type="FunFam" id="1.25.10.10:FF:000169">
    <property type="entry name" value="protein VAC14 homolog isoform X1"/>
    <property type="match status" value="1"/>
</dbReference>
<feature type="compositionally biased region" description="Basic and acidic residues" evidence="6">
    <location>
        <begin position="721"/>
        <end position="733"/>
    </location>
</feature>
<evidence type="ECO:0000259" key="7">
    <source>
        <dbReference type="Pfam" id="PF11916"/>
    </source>
</evidence>
<comment type="subcellular location">
    <subcellularLocation>
        <location evidence="1">Endomembrane system</location>
    </subcellularLocation>
</comment>
<dbReference type="Proteomes" id="UP000235145">
    <property type="component" value="Unassembled WGS sequence"/>
</dbReference>
<evidence type="ECO:0000256" key="5">
    <source>
        <dbReference type="PROSITE-ProRule" id="PRU00103"/>
    </source>
</evidence>
<protein>
    <recommendedName>
        <fullName evidence="7">Vacuolar protein 14 C-terminal Fig4-binding domain-containing protein</fullName>
    </recommendedName>
</protein>
<dbReference type="GO" id="GO:0070772">
    <property type="term" value="C:PAS complex"/>
    <property type="evidence" value="ECO:0000318"/>
    <property type="project" value="GO_Central"/>
</dbReference>
<evidence type="ECO:0000256" key="1">
    <source>
        <dbReference type="ARBA" id="ARBA00004308"/>
    </source>
</evidence>